<dbReference type="Proteomes" id="UP001188597">
    <property type="component" value="Unassembled WGS sequence"/>
</dbReference>
<evidence type="ECO:0000256" key="4">
    <source>
        <dbReference type="ARBA" id="ARBA00022670"/>
    </source>
</evidence>
<dbReference type="PROSITE" id="PS50235">
    <property type="entry name" value="USP_3"/>
    <property type="match status" value="1"/>
</dbReference>
<feature type="signal peptide" evidence="9">
    <location>
        <begin position="1"/>
        <end position="17"/>
    </location>
</feature>
<keyword evidence="7" id="KW-0788">Thiol protease</keyword>
<gene>
    <name evidence="11" type="ORF">RJ639_005691</name>
</gene>
<feature type="compositionally biased region" description="Basic and acidic residues" evidence="8">
    <location>
        <begin position="268"/>
        <end position="290"/>
    </location>
</feature>
<feature type="region of interest" description="Disordered" evidence="8">
    <location>
        <begin position="210"/>
        <end position="308"/>
    </location>
</feature>
<dbReference type="GO" id="GO:0005634">
    <property type="term" value="C:nucleus"/>
    <property type="evidence" value="ECO:0007669"/>
    <property type="project" value="TreeGrafter"/>
</dbReference>
<evidence type="ECO:0000256" key="2">
    <source>
        <dbReference type="ARBA" id="ARBA00009085"/>
    </source>
</evidence>
<evidence type="ECO:0000256" key="6">
    <source>
        <dbReference type="ARBA" id="ARBA00022801"/>
    </source>
</evidence>
<organism evidence="11 12">
    <name type="scientific">Escallonia herrerae</name>
    <dbReference type="NCBI Taxonomy" id="1293975"/>
    <lineage>
        <taxon>Eukaryota</taxon>
        <taxon>Viridiplantae</taxon>
        <taxon>Streptophyta</taxon>
        <taxon>Embryophyta</taxon>
        <taxon>Tracheophyta</taxon>
        <taxon>Spermatophyta</taxon>
        <taxon>Magnoliopsida</taxon>
        <taxon>eudicotyledons</taxon>
        <taxon>Gunneridae</taxon>
        <taxon>Pentapetalae</taxon>
        <taxon>asterids</taxon>
        <taxon>campanulids</taxon>
        <taxon>Escalloniales</taxon>
        <taxon>Escalloniaceae</taxon>
        <taxon>Escallonia</taxon>
    </lineage>
</organism>
<dbReference type="InterPro" id="IPR018200">
    <property type="entry name" value="USP_CS"/>
</dbReference>
<evidence type="ECO:0000256" key="1">
    <source>
        <dbReference type="ARBA" id="ARBA00000707"/>
    </source>
</evidence>
<dbReference type="Gene3D" id="3.90.70.10">
    <property type="entry name" value="Cysteine proteinases"/>
    <property type="match status" value="1"/>
</dbReference>
<keyword evidence="12" id="KW-1185">Reference proteome</keyword>
<dbReference type="InterPro" id="IPR028889">
    <property type="entry name" value="USP"/>
</dbReference>
<name>A0AA89AXR8_9ASTE</name>
<protein>
    <recommendedName>
        <fullName evidence="3">ubiquitinyl hydrolase 1</fullName>
        <ecNumber evidence="3">3.4.19.12</ecNumber>
    </recommendedName>
</protein>
<dbReference type="AlphaFoldDB" id="A0AA89AXR8"/>
<feature type="compositionally biased region" description="Basic and acidic residues" evidence="8">
    <location>
        <begin position="219"/>
        <end position="238"/>
    </location>
</feature>
<keyword evidence="9" id="KW-0732">Signal</keyword>
<proteinExistence type="inferred from homology"/>
<comment type="caution">
    <text evidence="11">The sequence shown here is derived from an EMBL/GenBank/DDBJ whole genome shotgun (WGS) entry which is preliminary data.</text>
</comment>
<keyword evidence="5" id="KW-0833">Ubl conjugation pathway</keyword>
<evidence type="ECO:0000313" key="11">
    <source>
        <dbReference type="EMBL" id="KAK3015271.1"/>
    </source>
</evidence>
<feature type="domain" description="USP" evidence="10">
    <location>
        <begin position="1"/>
        <end position="176"/>
    </location>
</feature>
<dbReference type="EMBL" id="JAVXUP010001157">
    <property type="protein sequence ID" value="KAK3015271.1"/>
    <property type="molecule type" value="Genomic_DNA"/>
</dbReference>
<evidence type="ECO:0000256" key="5">
    <source>
        <dbReference type="ARBA" id="ARBA00022786"/>
    </source>
</evidence>
<dbReference type="GO" id="GO:0016579">
    <property type="term" value="P:protein deubiquitination"/>
    <property type="evidence" value="ECO:0007669"/>
    <property type="project" value="InterPro"/>
</dbReference>
<feature type="compositionally biased region" description="Polar residues" evidence="8">
    <location>
        <begin position="240"/>
        <end position="254"/>
    </location>
</feature>
<feature type="chain" id="PRO_5041643167" description="ubiquitinyl hydrolase 1" evidence="9">
    <location>
        <begin position="18"/>
        <end position="537"/>
    </location>
</feature>
<evidence type="ECO:0000256" key="9">
    <source>
        <dbReference type="SAM" id="SignalP"/>
    </source>
</evidence>
<evidence type="ECO:0000256" key="7">
    <source>
        <dbReference type="ARBA" id="ARBA00022807"/>
    </source>
</evidence>
<dbReference type="EC" id="3.4.19.12" evidence="3"/>
<comment type="catalytic activity">
    <reaction evidence="1">
        <text>Thiol-dependent hydrolysis of ester, thioester, amide, peptide and isopeptide bonds formed by the C-terminal Gly of ubiquitin (a 76-residue protein attached to proteins as an intracellular targeting signal).</text>
        <dbReference type="EC" id="3.4.19.12"/>
    </reaction>
</comment>
<feature type="compositionally biased region" description="Polar residues" evidence="8">
    <location>
        <begin position="291"/>
        <end position="307"/>
    </location>
</feature>
<dbReference type="GO" id="GO:0004843">
    <property type="term" value="F:cysteine-type deubiquitinase activity"/>
    <property type="evidence" value="ECO:0007669"/>
    <property type="project" value="UniProtKB-EC"/>
</dbReference>
<dbReference type="InterPro" id="IPR050164">
    <property type="entry name" value="Peptidase_C19"/>
</dbReference>
<dbReference type="PANTHER" id="PTHR24006">
    <property type="entry name" value="UBIQUITIN CARBOXYL-TERMINAL HYDROLASE"/>
    <property type="match status" value="1"/>
</dbReference>
<dbReference type="PROSITE" id="PS00973">
    <property type="entry name" value="USP_2"/>
    <property type="match status" value="1"/>
</dbReference>
<dbReference type="PANTHER" id="PTHR24006:SF758">
    <property type="entry name" value="UBIQUITIN CARBOXYL-TERMINAL HYDROLASE 36"/>
    <property type="match status" value="1"/>
</dbReference>
<feature type="region of interest" description="Disordered" evidence="8">
    <location>
        <begin position="345"/>
        <end position="372"/>
    </location>
</feature>
<keyword evidence="6" id="KW-0378">Hydrolase</keyword>
<evidence type="ECO:0000313" key="12">
    <source>
        <dbReference type="Proteomes" id="UP001188597"/>
    </source>
</evidence>
<dbReference type="SUPFAM" id="SSF54001">
    <property type="entry name" value="Cysteine proteinases"/>
    <property type="match status" value="1"/>
</dbReference>
<sequence length="537" mass="58716">MLTLFCLPFHLSNGGLAGDQVALNDPSDRIISVYPDQRLPKIRKSDFVKEINMYNRSNIPASQSFYEHRKICLVAPRQLVLMVESGEDASGYEILLNATSIAAVPLVFRNDLDPNPEYNLFATIVHSGFSPDSGHYYAYIKDVMGRWYCCNDSYVSLSTLQEVLSEKVYILFFSRTKQRPVLTKTALTTNGTKSYDSNLNGTFRIPKAVPTKTSVDTRPFAEHHPEMDKSTTLKDDKVPSNPQTKLSRPGSSGTKKLPGIANFKIVLQKRDSNKENGHVKASISKEKSENNKPLSENRNGVCTNNSAGAVDSEKTQSSLLVNGKGKFQSVNVSSLVADHCEDNGAGSKATKGRGPSCQELHNGSVNGVSDNSGSKRKIWQDSCILFAEDAQSHAKLMEFKEAIGKEASSVLKSCGWADEVYTFMHSRKKKCAAAGNDASNINEIKKLLIADAKPTFISQIPESLKGNLIQRLRTFSQENQCSSPLPSPDICCWGLSCGVVSVVLDDDVLPMEISSTSEQLGGMSTSVSLANVSISHH</sequence>
<feature type="compositionally biased region" description="Low complexity" evidence="8">
    <location>
        <begin position="362"/>
        <end position="372"/>
    </location>
</feature>
<reference evidence="11" key="1">
    <citation type="submission" date="2022-12" db="EMBL/GenBank/DDBJ databases">
        <title>Draft genome assemblies for two species of Escallonia (Escalloniales).</title>
        <authorList>
            <person name="Chanderbali A."/>
            <person name="Dervinis C."/>
            <person name="Anghel I."/>
            <person name="Soltis D."/>
            <person name="Soltis P."/>
            <person name="Zapata F."/>
        </authorList>
    </citation>
    <scope>NUCLEOTIDE SEQUENCE</scope>
    <source>
        <strain evidence="11">UCBG64.0493</strain>
        <tissue evidence="11">Leaf</tissue>
    </source>
</reference>
<accession>A0AA89AXR8</accession>
<comment type="similarity">
    <text evidence="2">Belongs to the peptidase C19 family.</text>
</comment>
<evidence type="ECO:0000256" key="3">
    <source>
        <dbReference type="ARBA" id="ARBA00012759"/>
    </source>
</evidence>
<evidence type="ECO:0000259" key="10">
    <source>
        <dbReference type="PROSITE" id="PS50235"/>
    </source>
</evidence>
<dbReference type="InterPro" id="IPR001394">
    <property type="entry name" value="Peptidase_C19_UCH"/>
</dbReference>
<dbReference type="Pfam" id="PF00443">
    <property type="entry name" value="UCH"/>
    <property type="match status" value="1"/>
</dbReference>
<dbReference type="GO" id="GO:0006508">
    <property type="term" value="P:proteolysis"/>
    <property type="evidence" value="ECO:0007669"/>
    <property type="project" value="UniProtKB-KW"/>
</dbReference>
<dbReference type="GO" id="GO:0005829">
    <property type="term" value="C:cytosol"/>
    <property type="evidence" value="ECO:0007669"/>
    <property type="project" value="TreeGrafter"/>
</dbReference>
<evidence type="ECO:0000256" key="8">
    <source>
        <dbReference type="SAM" id="MobiDB-lite"/>
    </source>
</evidence>
<dbReference type="InterPro" id="IPR038765">
    <property type="entry name" value="Papain-like_cys_pep_sf"/>
</dbReference>
<keyword evidence="4" id="KW-0645">Protease</keyword>